<dbReference type="InterPro" id="IPR001525">
    <property type="entry name" value="C5_MeTfrase"/>
</dbReference>
<evidence type="ECO:0000256" key="1">
    <source>
        <dbReference type="ARBA" id="ARBA00004123"/>
    </source>
</evidence>
<accession>A0A8K0XP01</accession>
<evidence type="ECO:0000256" key="12">
    <source>
        <dbReference type="SAM" id="MobiDB-lite"/>
    </source>
</evidence>
<evidence type="ECO:0000259" key="13">
    <source>
        <dbReference type="PROSITE" id="PS51038"/>
    </source>
</evidence>
<dbReference type="SMART" id="SM00439">
    <property type="entry name" value="BAH"/>
    <property type="match status" value="1"/>
</dbReference>
<dbReference type="InterPro" id="IPR031303">
    <property type="entry name" value="C5_meth_CS"/>
</dbReference>
<dbReference type="GO" id="GO:0003886">
    <property type="term" value="F:DNA (cytosine-5-)-methyltransferase activity"/>
    <property type="evidence" value="ECO:0007669"/>
    <property type="project" value="UniProtKB-EC"/>
</dbReference>
<feature type="domain" description="BAH" evidence="13">
    <location>
        <begin position="616"/>
        <end position="738"/>
    </location>
</feature>
<sequence>MVSQPRSDGWKPNSRSQWCGALPGREPTSRRSRRIAGETLFPAYIGKRPFRKTPESSDSEEASQADEQNRDVANDDVDYPIGDVESEGSKTVVGDTPEPDVIYVPSGEEALETCDLVLEGEQQLGDDEDTEDDEDDSVPVRALIEFTVYNLDTKALVPFHVLYARREEPNNRIGASGLAAAWLDDQSDVGAIVDDEEPLPLIKLSDIVDVNVNDVNEDKLDRKIYLRTQYAWYILDAPSPTYAPYFETFWKGHCGFHLVVSCAEEDERLEYDDLKNCIDDSQAQENAESVLGTPLVLADFEGSEVREYIASSMQELLETSVSHSHILSNVPIIQHFLKKRHLGKVRTKTKDTPQLKPRTDAARTIVTYRVRQYAQGLFIQPMQVVGEIPSKEDMAAVDPIPTVEHQGNHRNVRWGEELVKGTRHYKSVMVDGVEYKIGDSVITLSGLDSNITRQKNSGLRHSKTSNPLANEGYWFGKICYFFQEGNGKYFHVQWYEHGSKILLQETAHPQGLFLTNECDDADLDCIFQRCNVKALGPSEEEPLPDLDYSPNDFFYTGLTWYNDDATFMEVTSEEEEAARSLCDEWQPCYPCGLKVRERADSQWTPVDDNGMSHLGVHYHTNDFVYMRFSPGEHGLYRIGQIIRFYQDQDKWFVDFKIYARQSLVAKASNNDNIMADNRRLYMTSKVLYYKPLDFIDGKVFVVHPATLSDELEAWVQHDDHFYVDLYCDSSDPETLDELHPLPATIFTNCAICYEEQDASLKEQAALLEQHGPLAGLELFAGAGGLSTGFTATGYVKTKWAVEYVSTISKTYRANHPGTVVYNQCSNALLKHAVQTFEGQNPRPLQSLDKNKPKILPPMPKPGEVDFIYGGPPCQSFSGMNHNKKENDARSAMPCNMLSYVEFYKPKYFLLENVKGMVHFKLTPRSTTETEASAVGFGVIKFILRALIGLGYQARFKLLQAGQYGAPQGRLRVIFWGARRRLPLPKFPMPTHFFELSQKINLPTGDALQPPARMSYWSDWEEPEYHQCAPMPPVTAMDAMSDLPRFDWINPHQVIKRTAADAQEVSRRKAEGIAQFPATNLDRATPAGYNDPIPYPKPPQNRYQLFMREKLKKKDRVTYHYSARFPAITVERVCSVPMEPKANHHDLPPPLALSEKRRGNKANRSVFCRIDGEGHFRTALTTINPGSKGGSILHPDQKRILTVRECARSQGFPDHYEFVSEDGASPAQLLRDQTKQIGNAVPIPLAIVLGKEVGKALFKWWKMKERMEEAEREASPEMEMYDSEVY</sequence>
<keyword evidence="6" id="KW-0238">DNA-binding</keyword>
<dbReference type="SUPFAM" id="SSF53335">
    <property type="entry name" value="S-adenosyl-L-methionine-dependent methyltransferases"/>
    <property type="match status" value="1"/>
</dbReference>
<comment type="caution">
    <text evidence="14">The sequence shown here is derived from an EMBL/GenBank/DDBJ whole genome shotgun (WGS) entry which is preliminary data.</text>
</comment>
<dbReference type="GO" id="GO:0003677">
    <property type="term" value="F:DNA binding"/>
    <property type="evidence" value="ECO:0007669"/>
    <property type="project" value="UniProtKB-KW"/>
</dbReference>
<feature type="region of interest" description="Disordered" evidence="12">
    <location>
        <begin position="1"/>
        <end position="98"/>
    </location>
</feature>
<dbReference type="InterPro" id="IPR001025">
    <property type="entry name" value="BAH_dom"/>
</dbReference>
<comment type="subcellular location">
    <subcellularLocation>
        <location evidence="1">Nucleus</location>
    </subcellularLocation>
</comment>
<dbReference type="PIRSF" id="PIRSF037404">
    <property type="entry name" value="DNMT1"/>
    <property type="match status" value="1"/>
</dbReference>
<evidence type="ECO:0000256" key="9">
    <source>
        <dbReference type="PROSITE-ProRule" id="PRU01016"/>
    </source>
</evidence>
<feature type="region of interest" description="Disordered" evidence="12">
    <location>
        <begin position="1080"/>
        <end position="1099"/>
    </location>
</feature>
<dbReference type="PRINTS" id="PR00105">
    <property type="entry name" value="C5METTRFRASE"/>
</dbReference>
<dbReference type="PROSITE" id="PS51679">
    <property type="entry name" value="SAM_MT_C5"/>
    <property type="match status" value="1"/>
</dbReference>
<dbReference type="InterPro" id="IPR022702">
    <property type="entry name" value="Cytosine_MeTrfase1_RFD"/>
</dbReference>
<dbReference type="InterPro" id="IPR029063">
    <property type="entry name" value="SAM-dependent_MTases_sf"/>
</dbReference>
<keyword evidence="5" id="KW-0677">Repeat</keyword>
<dbReference type="Gene3D" id="3.90.120.10">
    <property type="entry name" value="DNA Methylase, subunit A, domain 2"/>
    <property type="match status" value="1"/>
</dbReference>
<evidence type="ECO:0000256" key="8">
    <source>
        <dbReference type="PIRSR" id="PIRSR037404-1"/>
    </source>
</evidence>
<evidence type="ECO:0000256" key="10">
    <source>
        <dbReference type="RuleBase" id="RU000416"/>
    </source>
</evidence>
<dbReference type="Pfam" id="PF01426">
    <property type="entry name" value="BAH"/>
    <property type="match status" value="1"/>
</dbReference>
<dbReference type="EC" id="2.1.1.37" evidence="11"/>
<evidence type="ECO:0000256" key="5">
    <source>
        <dbReference type="ARBA" id="ARBA00022737"/>
    </source>
</evidence>
<keyword evidence="15" id="KW-1185">Reference proteome</keyword>
<keyword evidence="7" id="KW-0539">Nucleus</keyword>
<dbReference type="GO" id="GO:0005634">
    <property type="term" value="C:nucleus"/>
    <property type="evidence" value="ECO:0007669"/>
    <property type="project" value="UniProtKB-SubCell"/>
</dbReference>
<dbReference type="Pfam" id="PF12047">
    <property type="entry name" value="DNMT1-RFD"/>
    <property type="match status" value="1"/>
</dbReference>
<evidence type="ECO:0000313" key="14">
    <source>
        <dbReference type="EMBL" id="KAH8099541.1"/>
    </source>
</evidence>
<evidence type="ECO:0000256" key="7">
    <source>
        <dbReference type="ARBA" id="ARBA00023242"/>
    </source>
</evidence>
<feature type="domain" description="BAH" evidence="13">
    <location>
        <begin position="433"/>
        <end position="571"/>
    </location>
</feature>
<keyword evidence="3 9" id="KW-0808">Transferase</keyword>
<dbReference type="NCBIfam" id="TIGR00675">
    <property type="entry name" value="dcm"/>
    <property type="match status" value="1"/>
</dbReference>
<feature type="active site" evidence="8 9">
    <location>
        <position position="873"/>
    </location>
</feature>
<dbReference type="PROSITE" id="PS51038">
    <property type="entry name" value="BAH"/>
    <property type="match status" value="2"/>
</dbReference>
<comment type="similarity">
    <text evidence="9 10">Belongs to the class I-like SAM-binding methyltransferase superfamily. C5-methyltransferase family.</text>
</comment>
<proteinExistence type="inferred from homology"/>
<evidence type="ECO:0000256" key="6">
    <source>
        <dbReference type="ARBA" id="ARBA00023125"/>
    </source>
</evidence>
<dbReference type="Gene3D" id="3.40.50.150">
    <property type="entry name" value="Vaccinia Virus protein VP39"/>
    <property type="match status" value="1"/>
</dbReference>
<dbReference type="Proteomes" id="UP000813824">
    <property type="component" value="Unassembled WGS sequence"/>
</dbReference>
<keyword evidence="4 9" id="KW-0949">S-adenosyl-L-methionine</keyword>
<comment type="catalytic activity">
    <reaction evidence="11">
        <text>a 2'-deoxycytidine in DNA + S-adenosyl-L-methionine = a 5-methyl-2'-deoxycytidine in DNA + S-adenosyl-L-homocysteine + H(+)</text>
        <dbReference type="Rhea" id="RHEA:13681"/>
        <dbReference type="Rhea" id="RHEA-COMP:11369"/>
        <dbReference type="Rhea" id="RHEA-COMP:11370"/>
        <dbReference type="ChEBI" id="CHEBI:15378"/>
        <dbReference type="ChEBI" id="CHEBI:57856"/>
        <dbReference type="ChEBI" id="CHEBI:59789"/>
        <dbReference type="ChEBI" id="CHEBI:85452"/>
        <dbReference type="ChEBI" id="CHEBI:85454"/>
        <dbReference type="EC" id="2.1.1.37"/>
    </reaction>
</comment>
<dbReference type="EMBL" id="JAEVFJ010000019">
    <property type="protein sequence ID" value="KAH8099541.1"/>
    <property type="molecule type" value="Genomic_DNA"/>
</dbReference>
<protein>
    <recommendedName>
        <fullName evidence="11">Cytosine-specific methyltransferase</fullName>
        <ecNumber evidence="11">2.1.1.37</ecNumber>
    </recommendedName>
</protein>
<dbReference type="Gene3D" id="2.30.30.490">
    <property type="match status" value="2"/>
</dbReference>
<dbReference type="PROSITE" id="PS00095">
    <property type="entry name" value="C5_MTASE_2"/>
    <property type="match status" value="1"/>
</dbReference>
<dbReference type="Pfam" id="PF00145">
    <property type="entry name" value="DNA_methylase"/>
    <property type="match status" value="1"/>
</dbReference>
<keyword evidence="2 9" id="KW-0489">Methyltransferase</keyword>
<evidence type="ECO:0000256" key="11">
    <source>
        <dbReference type="RuleBase" id="RU000417"/>
    </source>
</evidence>
<evidence type="ECO:0000256" key="4">
    <source>
        <dbReference type="ARBA" id="ARBA00022691"/>
    </source>
</evidence>
<dbReference type="PANTHER" id="PTHR10629:SF52">
    <property type="entry name" value="DNA (CYTOSINE-5)-METHYLTRANSFERASE 1"/>
    <property type="match status" value="1"/>
</dbReference>
<dbReference type="OrthoDB" id="5376140at2759"/>
<organism evidence="14 15">
    <name type="scientific">Cristinia sonorae</name>
    <dbReference type="NCBI Taxonomy" id="1940300"/>
    <lineage>
        <taxon>Eukaryota</taxon>
        <taxon>Fungi</taxon>
        <taxon>Dikarya</taxon>
        <taxon>Basidiomycota</taxon>
        <taxon>Agaricomycotina</taxon>
        <taxon>Agaricomycetes</taxon>
        <taxon>Agaricomycetidae</taxon>
        <taxon>Agaricales</taxon>
        <taxon>Pleurotineae</taxon>
        <taxon>Stephanosporaceae</taxon>
        <taxon>Cristinia</taxon>
    </lineage>
</organism>
<name>A0A8K0XP01_9AGAR</name>
<dbReference type="GO" id="GO:0032259">
    <property type="term" value="P:methylation"/>
    <property type="evidence" value="ECO:0007669"/>
    <property type="project" value="UniProtKB-KW"/>
</dbReference>
<gene>
    <name evidence="14" type="ORF">BXZ70DRAFT_990354</name>
</gene>
<dbReference type="GO" id="GO:0044027">
    <property type="term" value="P:negative regulation of gene expression via chromosomal CpG island methylation"/>
    <property type="evidence" value="ECO:0007669"/>
    <property type="project" value="TreeGrafter"/>
</dbReference>
<dbReference type="InterPro" id="IPR018117">
    <property type="entry name" value="C5_DNA_meth_AS"/>
</dbReference>
<evidence type="ECO:0000256" key="2">
    <source>
        <dbReference type="ARBA" id="ARBA00022603"/>
    </source>
</evidence>
<evidence type="ECO:0000313" key="15">
    <source>
        <dbReference type="Proteomes" id="UP000813824"/>
    </source>
</evidence>
<dbReference type="PANTHER" id="PTHR10629">
    <property type="entry name" value="CYTOSINE-SPECIFIC METHYLTRANSFERASE"/>
    <property type="match status" value="1"/>
</dbReference>
<evidence type="ECO:0000256" key="3">
    <source>
        <dbReference type="ARBA" id="ARBA00022679"/>
    </source>
</evidence>
<dbReference type="PROSITE" id="PS00094">
    <property type="entry name" value="C5_MTASE_1"/>
    <property type="match status" value="1"/>
</dbReference>
<dbReference type="GO" id="GO:0003682">
    <property type="term" value="F:chromatin binding"/>
    <property type="evidence" value="ECO:0007669"/>
    <property type="project" value="InterPro"/>
</dbReference>
<dbReference type="InterPro" id="IPR050390">
    <property type="entry name" value="C5-Methyltransferase"/>
</dbReference>
<dbReference type="GO" id="GO:0006346">
    <property type="term" value="P:DNA methylation-dependent constitutive heterochromatin formation"/>
    <property type="evidence" value="ECO:0007669"/>
    <property type="project" value="InterPro"/>
</dbReference>
<dbReference type="InterPro" id="IPR043151">
    <property type="entry name" value="BAH_sf"/>
</dbReference>
<reference evidence="14" key="1">
    <citation type="journal article" date="2021" name="New Phytol.">
        <title>Evolutionary innovations through gain and loss of genes in the ectomycorrhizal Boletales.</title>
        <authorList>
            <person name="Wu G."/>
            <person name="Miyauchi S."/>
            <person name="Morin E."/>
            <person name="Kuo A."/>
            <person name="Drula E."/>
            <person name="Varga T."/>
            <person name="Kohler A."/>
            <person name="Feng B."/>
            <person name="Cao Y."/>
            <person name="Lipzen A."/>
            <person name="Daum C."/>
            <person name="Hundley H."/>
            <person name="Pangilinan J."/>
            <person name="Johnson J."/>
            <person name="Barry K."/>
            <person name="LaButti K."/>
            <person name="Ng V."/>
            <person name="Ahrendt S."/>
            <person name="Min B."/>
            <person name="Choi I.G."/>
            <person name="Park H."/>
            <person name="Plett J.M."/>
            <person name="Magnuson J."/>
            <person name="Spatafora J.W."/>
            <person name="Nagy L.G."/>
            <person name="Henrissat B."/>
            <person name="Grigoriev I.V."/>
            <person name="Yang Z.L."/>
            <person name="Xu J."/>
            <person name="Martin F.M."/>
        </authorList>
    </citation>
    <scope>NUCLEOTIDE SEQUENCE</scope>
    <source>
        <strain evidence="14">KKN 215</strain>
    </source>
</reference>